<dbReference type="GO" id="GO:0000981">
    <property type="term" value="F:DNA-binding transcription factor activity, RNA polymerase II-specific"/>
    <property type="evidence" value="ECO:0007669"/>
    <property type="project" value="TreeGrafter"/>
</dbReference>
<dbReference type="SMART" id="SM00353">
    <property type="entry name" value="HLH"/>
    <property type="match status" value="1"/>
</dbReference>
<dbReference type="AlphaFoldDB" id="A0A9P1MZI5"/>
<reference evidence="2" key="1">
    <citation type="submission" date="2022-11" db="EMBL/GenBank/DDBJ databases">
        <authorList>
            <person name="Kikuchi T."/>
        </authorList>
    </citation>
    <scope>NUCLEOTIDE SEQUENCE</scope>
    <source>
        <strain evidence="2">PS1010</strain>
    </source>
</reference>
<name>A0A9P1MZI5_9PELO</name>
<dbReference type="PANTHER" id="PTHR23349">
    <property type="entry name" value="BASIC HELIX-LOOP-HELIX TRANSCRIPTION FACTOR, TWIST"/>
    <property type="match status" value="1"/>
</dbReference>
<dbReference type="OrthoDB" id="10048995at2759"/>
<protein>
    <recommendedName>
        <fullName evidence="1">BHLH domain-containing protein</fullName>
    </recommendedName>
</protein>
<evidence type="ECO:0000259" key="1">
    <source>
        <dbReference type="PROSITE" id="PS50888"/>
    </source>
</evidence>
<comment type="caution">
    <text evidence="2">The sequence shown here is derived from an EMBL/GenBank/DDBJ whole genome shotgun (WGS) entry which is preliminary data.</text>
</comment>
<gene>
    <name evidence="2" type="ORF">CAMP_LOCUS8069</name>
</gene>
<sequence>MNSENSEVKNRTLANARERKRMKCINVGFDHLRKQLPGRYHDKRLSKVETLKSAIEYINTLSNLLQNHPPPNTPNTSPNFFAYQSTIWTPPQNLNK</sequence>
<dbReference type="GO" id="GO:0032502">
    <property type="term" value="P:developmental process"/>
    <property type="evidence" value="ECO:0007669"/>
    <property type="project" value="TreeGrafter"/>
</dbReference>
<feature type="domain" description="BHLH" evidence="1">
    <location>
        <begin position="9"/>
        <end position="61"/>
    </location>
</feature>
<accession>A0A9P1MZI5</accession>
<dbReference type="GO" id="GO:0046983">
    <property type="term" value="F:protein dimerization activity"/>
    <property type="evidence" value="ECO:0007669"/>
    <property type="project" value="InterPro"/>
</dbReference>
<dbReference type="Gene3D" id="4.10.280.10">
    <property type="entry name" value="Helix-loop-helix DNA-binding domain"/>
    <property type="match status" value="1"/>
</dbReference>
<keyword evidence="3" id="KW-1185">Reference proteome</keyword>
<dbReference type="InterPro" id="IPR036638">
    <property type="entry name" value="HLH_DNA-bd_sf"/>
</dbReference>
<dbReference type="PROSITE" id="PS50888">
    <property type="entry name" value="BHLH"/>
    <property type="match status" value="1"/>
</dbReference>
<dbReference type="InterPro" id="IPR050283">
    <property type="entry name" value="E-box_TF_Regulators"/>
</dbReference>
<dbReference type="InterPro" id="IPR011598">
    <property type="entry name" value="bHLH_dom"/>
</dbReference>
<dbReference type="Proteomes" id="UP001152747">
    <property type="component" value="Unassembled WGS sequence"/>
</dbReference>
<dbReference type="GO" id="GO:0000977">
    <property type="term" value="F:RNA polymerase II transcription regulatory region sequence-specific DNA binding"/>
    <property type="evidence" value="ECO:0007669"/>
    <property type="project" value="TreeGrafter"/>
</dbReference>
<organism evidence="2 3">
    <name type="scientific">Caenorhabditis angaria</name>
    <dbReference type="NCBI Taxonomy" id="860376"/>
    <lineage>
        <taxon>Eukaryota</taxon>
        <taxon>Metazoa</taxon>
        <taxon>Ecdysozoa</taxon>
        <taxon>Nematoda</taxon>
        <taxon>Chromadorea</taxon>
        <taxon>Rhabditida</taxon>
        <taxon>Rhabditina</taxon>
        <taxon>Rhabditomorpha</taxon>
        <taxon>Rhabditoidea</taxon>
        <taxon>Rhabditidae</taxon>
        <taxon>Peloderinae</taxon>
        <taxon>Caenorhabditis</taxon>
    </lineage>
</organism>
<dbReference type="EMBL" id="CANHGI010000003">
    <property type="protein sequence ID" value="CAI5445432.1"/>
    <property type="molecule type" value="Genomic_DNA"/>
</dbReference>
<proteinExistence type="predicted"/>
<evidence type="ECO:0000313" key="3">
    <source>
        <dbReference type="Proteomes" id="UP001152747"/>
    </source>
</evidence>
<dbReference type="SUPFAM" id="SSF47459">
    <property type="entry name" value="HLH, helix-loop-helix DNA-binding domain"/>
    <property type="match status" value="1"/>
</dbReference>
<evidence type="ECO:0000313" key="2">
    <source>
        <dbReference type="EMBL" id="CAI5445432.1"/>
    </source>
</evidence>
<dbReference type="Pfam" id="PF00010">
    <property type="entry name" value="HLH"/>
    <property type="match status" value="1"/>
</dbReference>
<dbReference type="PANTHER" id="PTHR23349:SF111">
    <property type="entry name" value="BHLH DOMAIN-CONTAINING PROTEIN"/>
    <property type="match status" value="1"/>
</dbReference>